<dbReference type="OrthoDB" id="1929929at2"/>
<dbReference type="RefSeq" id="WP_160318234.1">
    <property type="nucleotide sequence ID" value="NZ_LKHP01000014.1"/>
</dbReference>
<dbReference type="AlphaFoldDB" id="A0A0R3JRS0"/>
<dbReference type="EMBL" id="LKHP01000014">
    <property type="protein sequence ID" value="KRQ86182.1"/>
    <property type="molecule type" value="Genomic_DNA"/>
</dbReference>
<evidence type="ECO:0000259" key="6">
    <source>
        <dbReference type="Pfam" id="PF04545"/>
    </source>
</evidence>
<keyword evidence="3" id="KW-0238">DNA-binding</keyword>
<dbReference type="InterPro" id="IPR014284">
    <property type="entry name" value="RNA_pol_sigma-70_dom"/>
</dbReference>
<protein>
    <submittedName>
        <fullName evidence="7">RNA polymerase sigma-28 factor</fullName>
    </submittedName>
</protein>
<evidence type="ECO:0000256" key="1">
    <source>
        <dbReference type="ARBA" id="ARBA00023015"/>
    </source>
</evidence>
<dbReference type="Pfam" id="PF04545">
    <property type="entry name" value="Sigma70_r4"/>
    <property type="match status" value="1"/>
</dbReference>
<dbReference type="InterPro" id="IPR013324">
    <property type="entry name" value="RNA_pol_sigma_r3/r4-like"/>
</dbReference>
<feature type="domain" description="RNA polymerase sigma-70 region 4" evidence="6">
    <location>
        <begin position="138"/>
        <end position="186"/>
    </location>
</feature>
<dbReference type="InterPro" id="IPR000943">
    <property type="entry name" value="RNA_pol_sigma70"/>
</dbReference>
<evidence type="ECO:0000256" key="4">
    <source>
        <dbReference type="ARBA" id="ARBA00023163"/>
    </source>
</evidence>
<dbReference type="PRINTS" id="PR00046">
    <property type="entry name" value="SIGMA70FCT"/>
</dbReference>
<dbReference type="InterPro" id="IPR007630">
    <property type="entry name" value="RNA_pol_sigma70_r4"/>
</dbReference>
<reference evidence="7 8" key="1">
    <citation type="submission" date="2015-09" db="EMBL/GenBank/DDBJ databases">
        <title>Draft genome sequence of a Caloramator mitchellensis, a moderate thermophile from the Great Artesian Basin of Australia.</title>
        <authorList>
            <person name="Patel B.K."/>
        </authorList>
    </citation>
    <scope>NUCLEOTIDE SEQUENCE [LARGE SCALE GENOMIC DNA]</scope>
    <source>
        <strain evidence="7 8">VF08</strain>
    </source>
</reference>
<dbReference type="InterPro" id="IPR036388">
    <property type="entry name" value="WH-like_DNA-bd_sf"/>
</dbReference>
<feature type="domain" description="RNA polymerase sigma-70 region 2" evidence="5">
    <location>
        <begin position="24"/>
        <end position="88"/>
    </location>
</feature>
<sequence length="191" mass="23098">MIRVKEKLIKIEGEYIVITFEEIYEKFKYMIHDICRKWKDNLEYSDIFQVGSIGLYKAYLDYDIAKGNEFSTIAYTYIKNEIRNFYREVKKHFGYLSLNQEMYDSDKTLGDYIKDEEFEHKVLEEITKEQDLNRIYKAFRHLTNRQEEIIKKYFLEGKTMQEIADELGFHVSYIGKVIKNSVKKIQDNIEE</sequence>
<dbReference type="SUPFAM" id="SSF88946">
    <property type="entry name" value="Sigma2 domain of RNA polymerase sigma factors"/>
    <property type="match status" value="1"/>
</dbReference>
<dbReference type="InterPro" id="IPR013325">
    <property type="entry name" value="RNA_pol_sigma_r2"/>
</dbReference>
<gene>
    <name evidence="7" type="primary">sigK_2</name>
    <name evidence="7" type="ORF">ABG79_02023</name>
</gene>
<dbReference type="GO" id="GO:0006352">
    <property type="term" value="P:DNA-templated transcription initiation"/>
    <property type="evidence" value="ECO:0007669"/>
    <property type="project" value="InterPro"/>
</dbReference>
<dbReference type="Pfam" id="PF04542">
    <property type="entry name" value="Sigma70_r2"/>
    <property type="match status" value="1"/>
</dbReference>
<evidence type="ECO:0000256" key="3">
    <source>
        <dbReference type="ARBA" id="ARBA00023125"/>
    </source>
</evidence>
<dbReference type="SUPFAM" id="SSF88659">
    <property type="entry name" value="Sigma3 and sigma4 domains of RNA polymerase sigma factors"/>
    <property type="match status" value="1"/>
</dbReference>
<keyword evidence="8" id="KW-1185">Reference proteome</keyword>
<dbReference type="PANTHER" id="PTHR30385">
    <property type="entry name" value="SIGMA FACTOR F FLAGELLAR"/>
    <property type="match status" value="1"/>
</dbReference>
<dbReference type="InterPro" id="IPR007627">
    <property type="entry name" value="RNA_pol_sigma70_r2"/>
</dbReference>
<evidence type="ECO:0000256" key="2">
    <source>
        <dbReference type="ARBA" id="ARBA00023082"/>
    </source>
</evidence>
<dbReference type="Proteomes" id="UP000052015">
    <property type="component" value="Unassembled WGS sequence"/>
</dbReference>
<dbReference type="Gene3D" id="1.10.10.10">
    <property type="entry name" value="Winged helix-like DNA-binding domain superfamily/Winged helix DNA-binding domain"/>
    <property type="match status" value="1"/>
</dbReference>
<evidence type="ECO:0000313" key="7">
    <source>
        <dbReference type="EMBL" id="KRQ86182.1"/>
    </source>
</evidence>
<keyword evidence="1" id="KW-0805">Transcription regulation</keyword>
<evidence type="ECO:0000259" key="5">
    <source>
        <dbReference type="Pfam" id="PF04542"/>
    </source>
</evidence>
<keyword evidence="2" id="KW-0731">Sigma factor</keyword>
<name>A0A0R3JRS0_CALMK</name>
<comment type="caution">
    <text evidence="7">The sequence shown here is derived from an EMBL/GenBank/DDBJ whole genome shotgun (WGS) entry which is preliminary data.</text>
</comment>
<dbReference type="Gene3D" id="1.10.1740.10">
    <property type="match status" value="1"/>
</dbReference>
<dbReference type="GO" id="GO:0016987">
    <property type="term" value="F:sigma factor activity"/>
    <property type="evidence" value="ECO:0007669"/>
    <property type="project" value="UniProtKB-KW"/>
</dbReference>
<dbReference type="GO" id="GO:0003677">
    <property type="term" value="F:DNA binding"/>
    <property type="evidence" value="ECO:0007669"/>
    <property type="project" value="UniProtKB-KW"/>
</dbReference>
<dbReference type="STRING" id="908809.ABG79_02023"/>
<dbReference type="NCBIfam" id="TIGR02937">
    <property type="entry name" value="sigma70-ECF"/>
    <property type="match status" value="1"/>
</dbReference>
<evidence type="ECO:0000313" key="8">
    <source>
        <dbReference type="Proteomes" id="UP000052015"/>
    </source>
</evidence>
<organism evidence="7 8">
    <name type="scientific">Caloramator mitchellensis</name>
    <dbReference type="NCBI Taxonomy" id="908809"/>
    <lineage>
        <taxon>Bacteria</taxon>
        <taxon>Bacillati</taxon>
        <taxon>Bacillota</taxon>
        <taxon>Clostridia</taxon>
        <taxon>Eubacteriales</taxon>
        <taxon>Clostridiaceae</taxon>
        <taxon>Caloramator</taxon>
    </lineage>
</organism>
<keyword evidence="4" id="KW-0804">Transcription</keyword>
<proteinExistence type="predicted"/>
<accession>A0A0R3JRS0</accession>